<keyword evidence="1" id="KW-0805">Transcription regulation</keyword>
<keyword evidence="3" id="KW-0804">Transcription</keyword>
<dbReference type="EMBL" id="CABPRY010000001">
    <property type="protein sequence ID" value="VVD61789.1"/>
    <property type="molecule type" value="Genomic_DNA"/>
</dbReference>
<evidence type="ECO:0000256" key="1">
    <source>
        <dbReference type="ARBA" id="ARBA00023015"/>
    </source>
</evidence>
<protein>
    <submittedName>
        <fullName evidence="5">Anaerobic regulatory protein</fullName>
    </submittedName>
</protein>
<proteinExistence type="predicted"/>
<accession>A0A5E4RID4</accession>
<evidence type="ECO:0000256" key="2">
    <source>
        <dbReference type="ARBA" id="ARBA00023125"/>
    </source>
</evidence>
<name>A0A5E4RID4_9BURK</name>
<evidence type="ECO:0000313" key="5">
    <source>
        <dbReference type="EMBL" id="VVD61789.1"/>
    </source>
</evidence>
<dbReference type="PROSITE" id="PS50042">
    <property type="entry name" value="CNMP_BINDING_3"/>
    <property type="match status" value="1"/>
</dbReference>
<dbReference type="Pfam" id="PF00027">
    <property type="entry name" value="cNMP_binding"/>
    <property type="match status" value="1"/>
</dbReference>
<dbReference type="RefSeq" id="WP_130024423.1">
    <property type="nucleotide sequence ID" value="NZ_CABPRY010000001.1"/>
</dbReference>
<dbReference type="SUPFAM" id="SSF46785">
    <property type="entry name" value="Winged helix' DNA-binding domain"/>
    <property type="match status" value="1"/>
</dbReference>
<dbReference type="Pfam" id="PF13545">
    <property type="entry name" value="HTH_Crp_2"/>
    <property type="match status" value="1"/>
</dbReference>
<dbReference type="CDD" id="cd00038">
    <property type="entry name" value="CAP_ED"/>
    <property type="match status" value="1"/>
</dbReference>
<dbReference type="GO" id="GO:0005829">
    <property type="term" value="C:cytosol"/>
    <property type="evidence" value="ECO:0007669"/>
    <property type="project" value="TreeGrafter"/>
</dbReference>
<dbReference type="Proteomes" id="UP000396788">
    <property type="component" value="Unassembled WGS sequence"/>
</dbReference>
<evidence type="ECO:0000256" key="3">
    <source>
        <dbReference type="ARBA" id="ARBA00023163"/>
    </source>
</evidence>
<dbReference type="PANTHER" id="PTHR24567">
    <property type="entry name" value="CRP FAMILY TRANSCRIPTIONAL REGULATORY PROTEIN"/>
    <property type="match status" value="1"/>
</dbReference>
<dbReference type="GO" id="GO:0003700">
    <property type="term" value="F:DNA-binding transcription factor activity"/>
    <property type="evidence" value="ECO:0007669"/>
    <property type="project" value="TreeGrafter"/>
</dbReference>
<gene>
    <name evidence="5" type="primary">fnr_1</name>
    <name evidence="5" type="ORF">PCE31107_00143</name>
</gene>
<evidence type="ECO:0000313" key="6">
    <source>
        <dbReference type="Proteomes" id="UP000396788"/>
    </source>
</evidence>
<evidence type="ECO:0000259" key="4">
    <source>
        <dbReference type="PROSITE" id="PS50042"/>
    </source>
</evidence>
<dbReference type="PANTHER" id="PTHR24567:SF74">
    <property type="entry name" value="HTH-TYPE TRANSCRIPTIONAL REGULATOR ARCR"/>
    <property type="match status" value="1"/>
</dbReference>
<dbReference type="AlphaFoldDB" id="A0A5E4RID4"/>
<dbReference type="SUPFAM" id="SSF51206">
    <property type="entry name" value="cAMP-binding domain-like"/>
    <property type="match status" value="1"/>
</dbReference>
<dbReference type="InterPro" id="IPR018490">
    <property type="entry name" value="cNMP-bd_dom_sf"/>
</dbReference>
<dbReference type="SMART" id="SM00100">
    <property type="entry name" value="cNMP"/>
    <property type="match status" value="1"/>
</dbReference>
<keyword evidence="2" id="KW-0238">DNA-binding</keyword>
<dbReference type="InterPro" id="IPR036390">
    <property type="entry name" value="WH_DNA-bd_sf"/>
</dbReference>
<dbReference type="InterPro" id="IPR012318">
    <property type="entry name" value="HTH_CRP"/>
</dbReference>
<dbReference type="InterPro" id="IPR014710">
    <property type="entry name" value="RmlC-like_jellyroll"/>
</dbReference>
<dbReference type="Gene3D" id="2.60.120.10">
    <property type="entry name" value="Jelly Rolls"/>
    <property type="match status" value="1"/>
</dbReference>
<dbReference type="InterPro" id="IPR050397">
    <property type="entry name" value="Env_Response_Regulators"/>
</dbReference>
<reference evidence="5 6" key="1">
    <citation type="submission" date="2019-08" db="EMBL/GenBank/DDBJ databases">
        <authorList>
            <person name="Peeters C."/>
        </authorList>
    </citation>
    <scope>NUCLEOTIDE SEQUENCE [LARGE SCALE GENOMIC DNA]</scope>
    <source>
        <strain evidence="5 6">LMG 31107</strain>
    </source>
</reference>
<feature type="domain" description="Cyclic nucleotide-binding" evidence="4">
    <location>
        <begin position="23"/>
        <end position="85"/>
    </location>
</feature>
<dbReference type="GO" id="GO:0003677">
    <property type="term" value="F:DNA binding"/>
    <property type="evidence" value="ECO:0007669"/>
    <property type="project" value="UniProtKB-KW"/>
</dbReference>
<sequence>MADLSDALAPGSVSCPPTWPDALRESARLRRYEANTYVFKRGQRVESVYLIQTGQVLLRRDEAHGESITLQTGGPGDFLAEASLFSSHYHCDAFSGGASELLAFPAKALLACLQRDAGFAIDWIRLLSRQLVRSRARAERLTLRSPRERVLHCLRLECDDQGRFKPPGTLMQWAATLGVAHETLYRTLAQLEHDGTIVRDGVEIREASRRSEVPTK</sequence>
<dbReference type="InterPro" id="IPR000595">
    <property type="entry name" value="cNMP-bd_dom"/>
</dbReference>
<organism evidence="5 6">
    <name type="scientific">Pandoraea cepalis</name>
    <dbReference type="NCBI Taxonomy" id="2508294"/>
    <lineage>
        <taxon>Bacteria</taxon>
        <taxon>Pseudomonadati</taxon>
        <taxon>Pseudomonadota</taxon>
        <taxon>Betaproteobacteria</taxon>
        <taxon>Burkholderiales</taxon>
        <taxon>Burkholderiaceae</taxon>
        <taxon>Pandoraea</taxon>
    </lineage>
</organism>